<comment type="catalytic activity">
    <reaction evidence="5">
        <text>6-carboxyhexanoyl-[ACP] + L-alanine + H(+) = (8S)-8-amino-7-oxononanoate + holo-[ACP] + CO2</text>
        <dbReference type="Rhea" id="RHEA:42288"/>
        <dbReference type="Rhea" id="RHEA-COMP:9685"/>
        <dbReference type="Rhea" id="RHEA-COMP:9955"/>
        <dbReference type="ChEBI" id="CHEBI:15378"/>
        <dbReference type="ChEBI" id="CHEBI:16526"/>
        <dbReference type="ChEBI" id="CHEBI:57972"/>
        <dbReference type="ChEBI" id="CHEBI:64479"/>
        <dbReference type="ChEBI" id="CHEBI:78846"/>
        <dbReference type="ChEBI" id="CHEBI:149468"/>
        <dbReference type="EC" id="2.3.1.47"/>
    </reaction>
</comment>
<keyword evidence="4 6" id="KW-0012">Acyltransferase</keyword>
<feature type="domain" description="Aminotransferase class I/classII large" evidence="7">
    <location>
        <begin position="47"/>
        <end position="388"/>
    </location>
</feature>
<dbReference type="PANTHER" id="PTHR13693:SF102">
    <property type="entry name" value="2-AMINO-3-KETOBUTYRATE COENZYME A LIGASE, MITOCHONDRIAL"/>
    <property type="match status" value="1"/>
</dbReference>
<evidence type="ECO:0000256" key="5">
    <source>
        <dbReference type="ARBA" id="ARBA00047715"/>
    </source>
</evidence>
<comment type="similarity">
    <text evidence="1 6">Belongs to the class-II pyridoxal-phosphate-dependent aminotransferase family.</text>
</comment>
<dbReference type="EC" id="2.3.1.29" evidence="6"/>
<dbReference type="InterPro" id="IPR015421">
    <property type="entry name" value="PyrdxlP-dep_Trfase_major"/>
</dbReference>
<comment type="caution">
    <text evidence="8">The sequence shown here is derived from an EMBL/GenBank/DDBJ whole genome shotgun (WGS) entry which is preliminary data.</text>
</comment>
<comment type="subunit">
    <text evidence="6">Homodimer.</text>
</comment>
<proteinExistence type="inferred from homology"/>
<feature type="binding site" description="in other chain" evidence="6">
    <location>
        <position position="187"/>
    </location>
    <ligand>
        <name>pyridoxal 5'-phosphate</name>
        <dbReference type="ChEBI" id="CHEBI:597326"/>
        <note>ligand shared between dimeric partners</note>
    </ligand>
</feature>
<dbReference type="PANTHER" id="PTHR13693">
    <property type="entry name" value="CLASS II AMINOTRANSFERASE/8-AMINO-7-OXONONANOATE SYNTHASE"/>
    <property type="match status" value="1"/>
</dbReference>
<dbReference type="InterPro" id="IPR015422">
    <property type="entry name" value="PyrdxlP-dep_Trfase_small"/>
</dbReference>
<evidence type="ECO:0000256" key="3">
    <source>
        <dbReference type="ARBA" id="ARBA00022898"/>
    </source>
</evidence>
<accession>A0ABT9TK35</accession>
<feature type="binding site" description="in other chain" evidence="6">
    <location>
        <begin position="243"/>
        <end position="246"/>
    </location>
    <ligand>
        <name>pyridoxal 5'-phosphate</name>
        <dbReference type="ChEBI" id="CHEBI:597326"/>
        <note>ligand shared between dimeric partners</note>
    </ligand>
</feature>
<feature type="binding site" evidence="6">
    <location>
        <position position="370"/>
    </location>
    <ligand>
        <name>substrate</name>
    </ligand>
</feature>
<protein>
    <recommendedName>
        <fullName evidence="6">2-amino-3-ketobutyrate coenzyme A ligase</fullName>
        <shortName evidence="6">AKB ligase</shortName>
        <ecNumber evidence="6">2.3.1.29</ecNumber>
    </recommendedName>
    <alternativeName>
        <fullName evidence="6">Glycine acetyltransferase</fullName>
    </alternativeName>
</protein>
<evidence type="ECO:0000313" key="8">
    <source>
        <dbReference type="EMBL" id="MDQ0102005.1"/>
    </source>
</evidence>
<dbReference type="Pfam" id="PF00155">
    <property type="entry name" value="Aminotran_1_2"/>
    <property type="match status" value="1"/>
</dbReference>
<dbReference type="NCBIfam" id="NF005394">
    <property type="entry name" value="PRK06939.1"/>
    <property type="match status" value="1"/>
</dbReference>
<dbReference type="NCBIfam" id="TIGR01822">
    <property type="entry name" value="2am3keto_CoA"/>
    <property type="match status" value="1"/>
</dbReference>
<dbReference type="Proteomes" id="UP001244563">
    <property type="component" value="Unassembled WGS sequence"/>
</dbReference>
<dbReference type="Gene3D" id="3.90.1150.10">
    <property type="entry name" value="Aspartate Aminotransferase, domain 1"/>
    <property type="match status" value="1"/>
</dbReference>
<dbReference type="InterPro" id="IPR011282">
    <property type="entry name" value="2am3keto_CoA_ligase"/>
</dbReference>
<evidence type="ECO:0000259" key="7">
    <source>
        <dbReference type="Pfam" id="PF00155"/>
    </source>
</evidence>
<dbReference type="SUPFAM" id="SSF53383">
    <property type="entry name" value="PLP-dependent transferases"/>
    <property type="match status" value="1"/>
</dbReference>
<dbReference type="HAMAP" id="MF_00985">
    <property type="entry name" value="2am3keto_CoA_ligase"/>
    <property type="match status" value="1"/>
</dbReference>
<feature type="modified residue" description="N6-(pyridoxal phosphate)lysine" evidence="6">
    <location>
        <position position="246"/>
    </location>
</feature>
<dbReference type="Gene3D" id="3.40.640.10">
    <property type="entry name" value="Type I PLP-dependent aspartate aminotransferase-like (Major domain)"/>
    <property type="match status" value="1"/>
</dbReference>
<comment type="cofactor">
    <cofactor evidence="6">
        <name>pyridoxal 5'-phosphate</name>
        <dbReference type="ChEBI" id="CHEBI:597326"/>
    </cofactor>
    <text evidence="6">Binds 1 pyridoxal phosphate per subunit.</text>
</comment>
<dbReference type="InterPro" id="IPR015424">
    <property type="entry name" value="PyrdxlP-dep_Trfase"/>
</dbReference>
<evidence type="ECO:0000256" key="1">
    <source>
        <dbReference type="ARBA" id="ARBA00008392"/>
    </source>
</evidence>
<comment type="catalytic activity">
    <reaction evidence="6">
        <text>glycine + acetyl-CoA = (2S)-2-amino-3-oxobutanoate + CoA</text>
        <dbReference type="Rhea" id="RHEA:20736"/>
        <dbReference type="ChEBI" id="CHEBI:57287"/>
        <dbReference type="ChEBI" id="CHEBI:57288"/>
        <dbReference type="ChEBI" id="CHEBI:57305"/>
        <dbReference type="ChEBI" id="CHEBI:78948"/>
        <dbReference type="EC" id="2.3.1.29"/>
    </reaction>
</comment>
<feature type="binding site" description="in other chain" evidence="6">
    <location>
        <begin position="212"/>
        <end position="215"/>
    </location>
    <ligand>
        <name>pyridoxal 5'-phosphate</name>
        <dbReference type="ChEBI" id="CHEBI:597326"/>
        <note>ligand shared between dimeric partners</note>
    </ligand>
</feature>
<evidence type="ECO:0000256" key="6">
    <source>
        <dbReference type="HAMAP-Rule" id="MF_00985"/>
    </source>
</evidence>
<gene>
    <name evidence="6" type="primary">kbl</name>
    <name evidence="8" type="ORF">J2T10_001647</name>
</gene>
<keyword evidence="9" id="KW-1185">Reference proteome</keyword>
<dbReference type="RefSeq" id="WP_055975054.1">
    <property type="nucleotide sequence ID" value="NZ_CP192539.1"/>
</dbReference>
<feature type="binding site" evidence="6">
    <location>
        <position position="140"/>
    </location>
    <ligand>
        <name>substrate</name>
    </ligand>
</feature>
<evidence type="ECO:0000256" key="4">
    <source>
        <dbReference type="ARBA" id="ARBA00023315"/>
    </source>
</evidence>
<dbReference type="EMBL" id="JAUSSW010000003">
    <property type="protein sequence ID" value="MDQ0102005.1"/>
    <property type="molecule type" value="Genomic_DNA"/>
</dbReference>
<evidence type="ECO:0000313" key="9">
    <source>
        <dbReference type="Proteomes" id="UP001244563"/>
    </source>
</evidence>
<reference evidence="8 9" key="1">
    <citation type="submission" date="2023-07" db="EMBL/GenBank/DDBJ databases">
        <title>Sorghum-associated microbial communities from plants grown in Nebraska, USA.</title>
        <authorList>
            <person name="Schachtman D."/>
        </authorList>
    </citation>
    <scope>NUCLEOTIDE SEQUENCE [LARGE SCALE GENOMIC DNA]</scope>
    <source>
        <strain evidence="8 9">CC523</strain>
    </source>
</reference>
<feature type="binding site" evidence="6">
    <location>
        <begin position="276"/>
        <end position="277"/>
    </location>
    <ligand>
        <name>pyridoxal 5'-phosphate</name>
        <dbReference type="ChEBI" id="CHEBI:597326"/>
        <note>ligand shared between dimeric partners</note>
    </ligand>
</feature>
<keyword evidence="2 6" id="KW-0808">Transferase</keyword>
<name>A0ABT9TK35_PAENI</name>
<dbReference type="InterPro" id="IPR001917">
    <property type="entry name" value="Aminotrans_II_pyridoxalP_BS"/>
</dbReference>
<comment type="function">
    <text evidence="6">Catalyzes the cleavage of 2-amino-3-ketobutyrate to glycine and acetyl-CoA.</text>
</comment>
<dbReference type="PROSITE" id="PS00599">
    <property type="entry name" value="AA_TRANSFER_CLASS_2"/>
    <property type="match status" value="1"/>
</dbReference>
<dbReference type="InterPro" id="IPR004839">
    <property type="entry name" value="Aminotransferase_I/II_large"/>
</dbReference>
<dbReference type="CDD" id="cd06454">
    <property type="entry name" value="KBL_like"/>
    <property type="match status" value="1"/>
</dbReference>
<feature type="binding site" description="in other chain" evidence="6">
    <location>
        <begin position="115"/>
        <end position="116"/>
    </location>
    <ligand>
        <name>pyridoxal 5'-phosphate</name>
        <dbReference type="ChEBI" id="CHEBI:597326"/>
        <note>ligand shared between dimeric partners</note>
    </ligand>
</feature>
<dbReference type="GO" id="GO:0008890">
    <property type="term" value="F:glycine C-acetyltransferase activity"/>
    <property type="evidence" value="ECO:0007669"/>
    <property type="project" value="UniProtKB-EC"/>
</dbReference>
<sequence length="397" mass="42533">MYSAIKDQLQGELDEIRTAGLFKTERHIDSPQASHIAAGQLGQPANKVLNFCANNYLGLADHPDIIAAAKSAMDERGFGMASVRFICGTQDLHLELEARVSKFLGTEDTILFSSCFDANGGVFESLFGPEDAIISDSLNHASIIDGIRLSKAKRFRYANQDMADLEAKLVEAEGSRRKIIVTDGVFSMDGYLAPLEAICDLAEKHDALVMVDDSHAVGFMGPTGAGTPEHAGVSERVDIYTGTFGKALGGASGGYVSGRGEIVAMLRQKARPYLFSNSLAPAIVAATIKAIELVQESGELRTRLFENAALFRRRMSEEGFELLDGEHAIIPVMFGDAVVAAKIADEMLNNGVFVTAFSFPVVPKGVARIRVQLSAAHSADDVEACVQAFVKSRAAVA</sequence>
<dbReference type="InterPro" id="IPR050087">
    <property type="entry name" value="AON_synthase_class-II"/>
</dbReference>
<evidence type="ECO:0000256" key="2">
    <source>
        <dbReference type="ARBA" id="ARBA00022679"/>
    </source>
</evidence>
<organism evidence="8 9">
    <name type="scientific">Paenarthrobacter nicotinovorans</name>
    <name type="common">Arthrobacter nicotinovorans</name>
    <dbReference type="NCBI Taxonomy" id="29320"/>
    <lineage>
        <taxon>Bacteria</taxon>
        <taxon>Bacillati</taxon>
        <taxon>Actinomycetota</taxon>
        <taxon>Actinomycetes</taxon>
        <taxon>Micrococcales</taxon>
        <taxon>Micrococcaceae</taxon>
        <taxon>Paenarthrobacter</taxon>
    </lineage>
</organism>
<comment type="pathway">
    <text evidence="6">Amino-acid degradation; L-threonine degradation via oxydo-reductase pathway; glycine from L-threonine: step 2/2.</text>
</comment>
<keyword evidence="3 6" id="KW-0663">Pyridoxal phosphate</keyword>